<evidence type="ECO:0000313" key="3">
    <source>
        <dbReference type="Proteomes" id="UP001609175"/>
    </source>
</evidence>
<organism evidence="2 3">
    <name type="scientific">Antrihabitans spumae</name>
    <dbReference type="NCBI Taxonomy" id="3373370"/>
    <lineage>
        <taxon>Bacteria</taxon>
        <taxon>Bacillati</taxon>
        <taxon>Actinomycetota</taxon>
        <taxon>Actinomycetes</taxon>
        <taxon>Mycobacteriales</taxon>
        <taxon>Nocardiaceae</taxon>
        <taxon>Antrihabitans</taxon>
    </lineage>
</organism>
<comment type="caution">
    <text evidence="2">The sequence shown here is derived from an EMBL/GenBank/DDBJ whole genome shotgun (WGS) entry which is preliminary data.</text>
</comment>
<dbReference type="Proteomes" id="UP001609175">
    <property type="component" value="Unassembled WGS sequence"/>
</dbReference>
<gene>
    <name evidence="2" type="ORF">ACHIPZ_24005</name>
</gene>
<sequence length="253" mass="27428">MNVNLLVASTVERTAMRMLTSMDPDPAVALAQRFASILKARRGLRRQIDVQQAGGPSGPTLRKYESGTCLEPPSAQIFQKLDKGLRWTPGSAVHAWSGGDPVPLEGAGRPLVGQTPFASDSRSTPGRDVAEVRELKRRLGQSLAEQSRVHGSLLPQLEQSYAAFVRFADKLVADYAIGFFELNGGPGRTPHELGEIAFGSFLSEVAEQEPSGDAAAAENRNYLLWLAGRITVDSETATRFASRHAESLDRVEK</sequence>
<name>A0ABW7JW82_9NOCA</name>
<accession>A0ABW7JW82</accession>
<dbReference type="EMBL" id="JBIMSO010000070">
    <property type="protein sequence ID" value="MFH5211246.1"/>
    <property type="molecule type" value="Genomic_DNA"/>
</dbReference>
<feature type="region of interest" description="Disordered" evidence="1">
    <location>
        <begin position="98"/>
        <end position="126"/>
    </location>
</feature>
<evidence type="ECO:0000313" key="2">
    <source>
        <dbReference type="EMBL" id="MFH5211246.1"/>
    </source>
</evidence>
<reference evidence="2 3" key="1">
    <citation type="submission" date="2024-10" db="EMBL/GenBank/DDBJ databases">
        <authorList>
            <person name="Riesco R."/>
        </authorList>
    </citation>
    <scope>NUCLEOTIDE SEQUENCE [LARGE SCALE GENOMIC DNA]</scope>
    <source>
        <strain evidence="2 3">NCIMB 15449</strain>
    </source>
</reference>
<proteinExistence type="predicted"/>
<evidence type="ECO:0000256" key="1">
    <source>
        <dbReference type="SAM" id="MobiDB-lite"/>
    </source>
</evidence>
<protein>
    <submittedName>
        <fullName evidence="2">Uncharacterized protein</fullName>
    </submittedName>
</protein>
<dbReference type="RefSeq" id="WP_395117564.1">
    <property type="nucleotide sequence ID" value="NZ_JBIMSO010000070.1"/>
</dbReference>